<name>A0ABV6G055_9GAMM</name>
<proteinExistence type="predicted"/>
<dbReference type="Proteomes" id="UP001589814">
    <property type="component" value="Unassembled WGS sequence"/>
</dbReference>
<protein>
    <submittedName>
        <fullName evidence="2">PepSY domain-containing protein</fullName>
    </submittedName>
</protein>
<dbReference type="RefSeq" id="WP_051090944.1">
    <property type="nucleotide sequence ID" value="NZ_JBHLVX010000013.1"/>
</dbReference>
<comment type="caution">
    <text evidence="2">The sequence shown here is derived from an EMBL/GenBank/DDBJ whole genome shotgun (WGS) entry which is preliminary data.</text>
</comment>
<keyword evidence="3" id="KW-1185">Reference proteome</keyword>
<dbReference type="Gene3D" id="3.10.450.40">
    <property type="match status" value="1"/>
</dbReference>
<sequence length="118" mass="12833">MAVILAGALLTAALGAAPLAADDDRDELRRRVEQGELVSLATIFDWLEQHFEGRILEAELENASPPRYEVEMISPDGQIAEFEFDASDGRLLSAEGVNLRAMQRQPLSSARAAAGEPR</sequence>
<evidence type="ECO:0000313" key="3">
    <source>
        <dbReference type="Proteomes" id="UP001589814"/>
    </source>
</evidence>
<feature type="domain" description="PepSY" evidence="1">
    <location>
        <begin position="48"/>
        <end position="94"/>
    </location>
</feature>
<gene>
    <name evidence="2" type="ORF">ACFFHW_03275</name>
</gene>
<evidence type="ECO:0000259" key="1">
    <source>
        <dbReference type="Pfam" id="PF03413"/>
    </source>
</evidence>
<evidence type="ECO:0000313" key="2">
    <source>
        <dbReference type="EMBL" id="MFC0267030.1"/>
    </source>
</evidence>
<reference evidence="2 3" key="1">
    <citation type="submission" date="2024-09" db="EMBL/GenBank/DDBJ databases">
        <authorList>
            <person name="Sun Q."/>
            <person name="Mori K."/>
        </authorList>
    </citation>
    <scope>NUCLEOTIDE SEQUENCE [LARGE SCALE GENOMIC DNA]</scope>
    <source>
        <strain evidence="2 3">CCM 7415</strain>
    </source>
</reference>
<dbReference type="InterPro" id="IPR025711">
    <property type="entry name" value="PepSY"/>
</dbReference>
<dbReference type="EMBL" id="JBHLVX010000013">
    <property type="protein sequence ID" value="MFC0267030.1"/>
    <property type="molecule type" value="Genomic_DNA"/>
</dbReference>
<dbReference type="Pfam" id="PF03413">
    <property type="entry name" value="PepSY"/>
    <property type="match status" value="1"/>
</dbReference>
<organism evidence="2 3">
    <name type="scientific">Kushneria aurantia</name>
    <dbReference type="NCBI Taxonomy" id="504092"/>
    <lineage>
        <taxon>Bacteria</taxon>
        <taxon>Pseudomonadati</taxon>
        <taxon>Pseudomonadota</taxon>
        <taxon>Gammaproteobacteria</taxon>
        <taxon>Oceanospirillales</taxon>
        <taxon>Halomonadaceae</taxon>
        <taxon>Kushneria</taxon>
    </lineage>
</organism>
<accession>A0ABV6G055</accession>